<gene>
    <name evidence="1" type="ORF">PILCRDRAFT_814339</name>
</gene>
<name>A0A0C3FVF6_PILCF</name>
<reference evidence="2" key="2">
    <citation type="submission" date="2015-01" db="EMBL/GenBank/DDBJ databases">
        <title>Evolutionary Origins and Diversification of the Mycorrhizal Mutualists.</title>
        <authorList>
            <consortium name="DOE Joint Genome Institute"/>
            <consortium name="Mycorrhizal Genomics Consortium"/>
            <person name="Kohler A."/>
            <person name="Kuo A."/>
            <person name="Nagy L.G."/>
            <person name="Floudas D."/>
            <person name="Copeland A."/>
            <person name="Barry K.W."/>
            <person name="Cichocki N."/>
            <person name="Veneault-Fourrey C."/>
            <person name="LaButti K."/>
            <person name="Lindquist E.A."/>
            <person name="Lipzen A."/>
            <person name="Lundell T."/>
            <person name="Morin E."/>
            <person name="Murat C."/>
            <person name="Riley R."/>
            <person name="Ohm R."/>
            <person name="Sun H."/>
            <person name="Tunlid A."/>
            <person name="Henrissat B."/>
            <person name="Grigoriev I.V."/>
            <person name="Hibbett D.S."/>
            <person name="Martin F."/>
        </authorList>
    </citation>
    <scope>NUCLEOTIDE SEQUENCE [LARGE SCALE GENOMIC DNA]</scope>
    <source>
        <strain evidence="2">F 1598</strain>
    </source>
</reference>
<sequence length="83" mass="9494">MEAPIISLDPHILPINSWDIYIAERLDKKSTGVMILPVGRWPREQLKGINDLDQRWGYIAGRIEVPRYHLGIYVLCGLVAPEI</sequence>
<evidence type="ECO:0000313" key="2">
    <source>
        <dbReference type="Proteomes" id="UP000054166"/>
    </source>
</evidence>
<dbReference type="EMBL" id="KN832977">
    <property type="protein sequence ID" value="KIM88440.1"/>
    <property type="molecule type" value="Genomic_DNA"/>
</dbReference>
<keyword evidence="2" id="KW-1185">Reference proteome</keyword>
<reference evidence="1 2" key="1">
    <citation type="submission" date="2014-04" db="EMBL/GenBank/DDBJ databases">
        <authorList>
            <consortium name="DOE Joint Genome Institute"/>
            <person name="Kuo A."/>
            <person name="Tarkka M."/>
            <person name="Buscot F."/>
            <person name="Kohler A."/>
            <person name="Nagy L.G."/>
            <person name="Floudas D."/>
            <person name="Copeland A."/>
            <person name="Barry K.W."/>
            <person name="Cichocki N."/>
            <person name="Veneault-Fourrey C."/>
            <person name="LaButti K."/>
            <person name="Lindquist E.A."/>
            <person name="Lipzen A."/>
            <person name="Lundell T."/>
            <person name="Morin E."/>
            <person name="Murat C."/>
            <person name="Sun H."/>
            <person name="Tunlid A."/>
            <person name="Henrissat B."/>
            <person name="Grigoriev I.V."/>
            <person name="Hibbett D.S."/>
            <person name="Martin F."/>
            <person name="Nordberg H.P."/>
            <person name="Cantor M.N."/>
            <person name="Hua S.X."/>
        </authorList>
    </citation>
    <scope>NUCLEOTIDE SEQUENCE [LARGE SCALE GENOMIC DNA]</scope>
    <source>
        <strain evidence="1 2">F 1598</strain>
    </source>
</reference>
<organism evidence="1 2">
    <name type="scientific">Piloderma croceum (strain F 1598)</name>
    <dbReference type="NCBI Taxonomy" id="765440"/>
    <lineage>
        <taxon>Eukaryota</taxon>
        <taxon>Fungi</taxon>
        <taxon>Dikarya</taxon>
        <taxon>Basidiomycota</taxon>
        <taxon>Agaricomycotina</taxon>
        <taxon>Agaricomycetes</taxon>
        <taxon>Agaricomycetidae</taxon>
        <taxon>Atheliales</taxon>
        <taxon>Atheliaceae</taxon>
        <taxon>Piloderma</taxon>
    </lineage>
</organism>
<accession>A0A0C3FVF6</accession>
<dbReference type="Proteomes" id="UP000054166">
    <property type="component" value="Unassembled WGS sequence"/>
</dbReference>
<evidence type="ECO:0000313" key="1">
    <source>
        <dbReference type="EMBL" id="KIM88440.1"/>
    </source>
</evidence>
<dbReference type="InParanoid" id="A0A0C3FVF6"/>
<proteinExistence type="predicted"/>
<dbReference type="HOGENOM" id="CLU_2543361_0_0_1"/>
<protein>
    <submittedName>
        <fullName evidence="1">Uncharacterized protein</fullName>
    </submittedName>
</protein>
<dbReference type="AlphaFoldDB" id="A0A0C3FVF6"/>